<dbReference type="Pfam" id="PF00027">
    <property type="entry name" value="cNMP_binding"/>
    <property type="match status" value="1"/>
</dbReference>
<feature type="domain" description="Cyclic nucleotide-binding" evidence="1">
    <location>
        <begin position="14"/>
        <end position="115"/>
    </location>
</feature>
<keyword evidence="3" id="KW-1185">Reference proteome</keyword>
<dbReference type="Gene3D" id="2.60.120.10">
    <property type="entry name" value="Jelly Rolls"/>
    <property type="match status" value="1"/>
</dbReference>
<evidence type="ECO:0000313" key="3">
    <source>
        <dbReference type="Proteomes" id="UP001589774"/>
    </source>
</evidence>
<dbReference type="PROSITE" id="PS50042">
    <property type="entry name" value="CNMP_BINDING_3"/>
    <property type="match status" value="1"/>
</dbReference>
<protein>
    <submittedName>
        <fullName evidence="2">Crp/Fnr family transcriptional regulator</fullName>
    </submittedName>
</protein>
<dbReference type="InterPro" id="IPR018490">
    <property type="entry name" value="cNMP-bd_dom_sf"/>
</dbReference>
<organism evidence="2 3">
    <name type="scientific">Olivibacter oleidegradans</name>
    <dbReference type="NCBI Taxonomy" id="760123"/>
    <lineage>
        <taxon>Bacteria</taxon>
        <taxon>Pseudomonadati</taxon>
        <taxon>Bacteroidota</taxon>
        <taxon>Sphingobacteriia</taxon>
        <taxon>Sphingobacteriales</taxon>
        <taxon>Sphingobacteriaceae</taxon>
        <taxon>Olivibacter</taxon>
    </lineage>
</organism>
<dbReference type="InterPro" id="IPR000595">
    <property type="entry name" value="cNMP-bd_dom"/>
</dbReference>
<comment type="caution">
    <text evidence="2">The sequence shown here is derived from an EMBL/GenBank/DDBJ whole genome shotgun (WGS) entry which is preliminary data.</text>
</comment>
<dbReference type="EMBL" id="JBHLWO010000001">
    <property type="protein sequence ID" value="MFC0317047.1"/>
    <property type="molecule type" value="Genomic_DNA"/>
</dbReference>
<dbReference type="CDD" id="cd00038">
    <property type="entry name" value="CAP_ED"/>
    <property type="match status" value="1"/>
</dbReference>
<proteinExistence type="predicted"/>
<name>A0ABV6HEJ1_9SPHI</name>
<accession>A0ABV6HEJ1</accession>
<gene>
    <name evidence="2" type="ORF">ACFFI0_01955</name>
</gene>
<dbReference type="InterPro" id="IPR014710">
    <property type="entry name" value="RmlC-like_jellyroll"/>
</dbReference>
<sequence>MLESLAAYLAERGGLNNEEIKRVEGVVVPKKLRKRQYLLQEGDISFYNSFIAKGCLRLYQVGRDGSEHILRFAIENWWISDYESYNSGLPSKYNIEALEDSLLLMIHRDKFEELVETIPAFKKLRETLDAKNFEVNQKRILSNISETAEEKYDNFIQSCPQIYSRVPLHMIASFLGVSRETLSRVRQQYAKNSTNK</sequence>
<evidence type="ECO:0000259" key="1">
    <source>
        <dbReference type="PROSITE" id="PS50042"/>
    </source>
</evidence>
<evidence type="ECO:0000313" key="2">
    <source>
        <dbReference type="EMBL" id="MFC0317047.1"/>
    </source>
</evidence>
<reference evidence="2 3" key="1">
    <citation type="submission" date="2024-09" db="EMBL/GenBank/DDBJ databases">
        <authorList>
            <person name="Sun Q."/>
            <person name="Mori K."/>
        </authorList>
    </citation>
    <scope>NUCLEOTIDE SEQUENCE [LARGE SCALE GENOMIC DNA]</scope>
    <source>
        <strain evidence="2 3">CCM 7765</strain>
    </source>
</reference>
<dbReference type="RefSeq" id="WP_130854886.1">
    <property type="nucleotide sequence ID" value="NZ_JBHLWO010000001.1"/>
</dbReference>
<dbReference type="SUPFAM" id="SSF51206">
    <property type="entry name" value="cAMP-binding domain-like"/>
    <property type="match status" value="1"/>
</dbReference>
<dbReference type="Proteomes" id="UP001589774">
    <property type="component" value="Unassembled WGS sequence"/>
</dbReference>